<dbReference type="SUPFAM" id="SSF109910">
    <property type="entry name" value="YgfY-like"/>
    <property type="match status" value="1"/>
</dbReference>
<keyword evidence="3" id="KW-0143">Chaperone</keyword>
<dbReference type="OrthoDB" id="9807264at2"/>
<evidence type="ECO:0000313" key="4">
    <source>
        <dbReference type="EMBL" id="PWG17223.1"/>
    </source>
</evidence>
<evidence type="ECO:0000256" key="1">
    <source>
        <dbReference type="ARBA" id="ARBA00008571"/>
    </source>
</evidence>
<evidence type="ECO:0000313" key="5">
    <source>
        <dbReference type="Proteomes" id="UP000245293"/>
    </source>
</evidence>
<comment type="similarity">
    <text evidence="1">Belongs to the SdhE FAD assembly factor family.</text>
</comment>
<sequence length="86" mass="9921">MSEDIDTRRKRLYMRSIRRGIKEMDLILTRFADAHLAEMEATELDLYDRLLSENDHDLYQWVSGQAAPPAVYAGMIAGMSEGMRRA</sequence>
<dbReference type="PANTHER" id="PTHR12469:SF2">
    <property type="entry name" value="SUCCINATE DEHYDROGENASE ASSEMBLY FACTOR 2, MITOCHONDRIAL"/>
    <property type="match status" value="1"/>
</dbReference>
<dbReference type="InterPro" id="IPR036714">
    <property type="entry name" value="SDH_sf"/>
</dbReference>
<dbReference type="PANTHER" id="PTHR12469">
    <property type="entry name" value="PROTEIN EMI5 HOMOLOG, MITOCHONDRIAL"/>
    <property type="match status" value="1"/>
</dbReference>
<dbReference type="Proteomes" id="UP000245293">
    <property type="component" value="Unassembled WGS sequence"/>
</dbReference>
<comment type="caution">
    <text evidence="4">The sequence shown here is derived from an EMBL/GenBank/DDBJ whole genome shotgun (WGS) entry which is preliminary data.</text>
</comment>
<dbReference type="FunFam" id="1.10.150.250:FF:000002">
    <property type="entry name" value="Succinate dehydrogenase assembly factor 2, mitochondrial"/>
    <property type="match status" value="1"/>
</dbReference>
<dbReference type="Pfam" id="PF03937">
    <property type="entry name" value="Sdh5"/>
    <property type="match status" value="1"/>
</dbReference>
<accession>A0A2V1P3Z6</accession>
<organism evidence="4 5">
    <name type="scientific">Salibaculum griseiflavum</name>
    <dbReference type="NCBI Taxonomy" id="1914409"/>
    <lineage>
        <taxon>Bacteria</taxon>
        <taxon>Pseudomonadati</taxon>
        <taxon>Pseudomonadota</taxon>
        <taxon>Alphaproteobacteria</taxon>
        <taxon>Rhodobacterales</taxon>
        <taxon>Roseobacteraceae</taxon>
        <taxon>Salibaculum</taxon>
    </lineage>
</organism>
<dbReference type="RefSeq" id="WP_109388214.1">
    <property type="nucleotide sequence ID" value="NZ_QETF01000006.1"/>
</dbReference>
<dbReference type="Gene3D" id="1.10.150.250">
    <property type="entry name" value="Flavinator of succinate dehydrogenase"/>
    <property type="match status" value="1"/>
</dbReference>
<evidence type="ECO:0000256" key="3">
    <source>
        <dbReference type="ARBA" id="ARBA00023186"/>
    </source>
</evidence>
<reference evidence="5" key="1">
    <citation type="submission" date="2018-05" db="EMBL/GenBank/DDBJ databases">
        <authorList>
            <person name="Du Z."/>
            <person name="Wang X."/>
        </authorList>
    </citation>
    <scope>NUCLEOTIDE SEQUENCE [LARGE SCALE GENOMIC DNA]</scope>
    <source>
        <strain evidence="5">WDS4C29</strain>
    </source>
</reference>
<name>A0A2V1P3Z6_9RHOB</name>
<protein>
    <recommendedName>
        <fullName evidence="2">FAD assembly factor SdhE</fullName>
    </recommendedName>
</protein>
<dbReference type="EMBL" id="QETF01000006">
    <property type="protein sequence ID" value="PWG17223.1"/>
    <property type="molecule type" value="Genomic_DNA"/>
</dbReference>
<keyword evidence="5" id="KW-1185">Reference proteome</keyword>
<proteinExistence type="inferred from homology"/>
<dbReference type="InterPro" id="IPR005631">
    <property type="entry name" value="SDH"/>
</dbReference>
<dbReference type="GO" id="GO:0006099">
    <property type="term" value="P:tricarboxylic acid cycle"/>
    <property type="evidence" value="ECO:0007669"/>
    <property type="project" value="TreeGrafter"/>
</dbReference>
<dbReference type="AlphaFoldDB" id="A0A2V1P3Z6"/>
<evidence type="ECO:0000256" key="2">
    <source>
        <dbReference type="ARBA" id="ARBA00019418"/>
    </source>
</evidence>
<gene>
    <name evidence="4" type="ORF">DFK10_07495</name>
</gene>